<reference evidence="1 2" key="1">
    <citation type="submission" date="2019-12" db="EMBL/GenBank/DDBJ databases">
        <authorList>
            <person name="Kistler A.K."/>
            <person name="Garlena R.A."/>
            <person name="Russell D.A."/>
            <person name="Pope W.H."/>
            <person name="Jacobs-Sera D."/>
            <person name="Hatfull G.F."/>
        </authorList>
    </citation>
    <scope>NUCLEOTIDE SEQUENCE [LARGE SCALE GENOMIC DNA]</scope>
</reference>
<name>A0A6B9LH86_9CAUD</name>
<dbReference type="RefSeq" id="YP_010751226.1">
    <property type="nucleotide sequence ID" value="NC_073367.1"/>
</dbReference>
<dbReference type="KEGG" id="vg:80004892"/>
<dbReference type="GeneID" id="80004892"/>
<proteinExistence type="predicted"/>
<protein>
    <recommendedName>
        <fullName evidence="3">Tail assembly chaperone</fullName>
    </recommendedName>
</protein>
<gene>
    <name evidence="1" type="primary">30</name>
    <name evidence="1" type="ORF">SEA_TERIJ_30</name>
</gene>
<sequence>MKSITIDAQPREQITVHLVGKPYLLTPPKGSLGLTLAKKATAAQASGDMEMIWGEIMGWVTMAVGETQATAIQKRLDDNEDDLDIVHIIDLMEKVIEAVTELPSSSSSD</sequence>
<evidence type="ECO:0008006" key="3">
    <source>
        <dbReference type="Google" id="ProtNLM"/>
    </source>
</evidence>
<dbReference type="EMBL" id="MN813684">
    <property type="protein sequence ID" value="QHB37164.1"/>
    <property type="molecule type" value="Genomic_DNA"/>
</dbReference>
<evidence type="ECO:0000313" key="2">
    <source>
        <dbReference type="Proteomes" id="UP000464752"/>
    </source>
</evidence>
<accession>A0A6B9LH86</accession>
<evidence type="ECO:0000313" key="1">
    <source>
        <dbReference type="EMBL" id="QHB37164.1"/>
    </source>
</evidence>
<keyword evidence="2" id="KW-1185">Reference proteome</keyword>
<dbReference type="Proteomes" id="UP000464752">
    <property type="component" value="Segment"/>
</dbReference>
<organism evidence="1 2">
    <name type="scientific">Microbacterium phage Terij</name>
    <dbReference type="NCBI Taxonomy" id="2686229"/>
    <lineage>
        <taxon>Viruses</taxon>
        <taxon>Duplodnaviria</taxon>
        <taxon>Heunggongvirae</taxon>
        <taxon>Uroviricota</taxon>
        <taxon>Caudoviricetes</taxon>
        <taxon>Hodgkinviridae</taxon>
        <taxon>Margaeryvirus</taxon>
        <taxon>Margaeryvirus terij</taxon>
    </lineage>
</organism>